<dbReference type="PANTHER" id="PTHR22916:SF51">
    <property type="entry name" value="GLYCOSYLTRANSFERASE EPSH-RELATED"/>
    <property type="match status" value="1"/>
</dbReference>
<dbReference type="PANTHER" id="PTHR22916">
    <property type="entry name" value="GLYCOSYLTRANSFERASE"/>
    <property type="match status" value="1"/>
</dbReference>
<reference evidence="4 5" key="1">
    <citation type="submission" date="2016-11" db="EMBL/GenBank/DDBJ databases">
        <authorList>
            <person name="Jaros S."/>
            <person name="Januszkiewicz K."/>
            <person name="Wedrychowicz H."/>
        </authorList>
    </citation>
    <scope>NUCLEOTIDE SEQUENCE [LARGE SCALE GENOMIC DNA]</scope>
    <source>
        <strain evidence="4 5">DSM 6191</strain>
    </source>
</reference>
<dbReference type="EMBL" id="FQXU01000019">
    <property type="protein sequence ID" value="SHI73933.1"/>
    <property type="molecule type" value="Genomic_DNA"/>
</dbReference>
<dbReference type="InterPro" id="IPR001173">
    <property type="entry name" value="Glyco_trans_2-like"/>
</dbReference>
<evidence type="ECO:0000259" key="3">
    <source>
        <dbReference type="Pfam" id="PF00535"/>
    </source>
</evidence>
<dbReference type="RefSeq" id="WP_073022572.1">
    <property type="nucleotide sequence ID" value="NZ_FQXU01000019.1"/>
</dbReference>
<evidence type="ECO:0000313" key="5">
    <source>
        <dbReference type="Proteomes" id="UP000184241"/>
    </source>
</evidence>
<evidence type="ECO:0000256" key="2">
    <source>
        <dbReference type="ARBA" id="ARBA00022679"/>
    </source>
</evidence>
<dbReference type="SUPFAM" id="SSF53448">
    <property type="entry name" value="Nucleotide-diphospho-sugar transferases"/>
    <property type="match status" value="1"/>
</dbReference>
<dbReference type="CDD" id="cd00761">
    <property type="entry name" value="Glyco_tranf_GTA_type"/>
    <property type="match status" value="1"/>
</dbReference>
<protein>
    <submittedName>
        <fullName evidence="4">Glycosyltransferase involved in cell wall bisynthesis</fullName>
    </submittedName>
</protein>
<keyword evidence="1" id="KW-0328">Glycosyltransferase</keyword>
<dbReference type="Proteomes" id="UP000184241">
    <property type="component" value="Unassembled WGS sequence"/>
</dbReference>
<organism evidence="4 5">
    <name type="scientific">Clostridium intestinale DSM 6191</name>
    <dbReference type="NCBI Taxonomy" id="1121320"/>
    <lineage>
        <taxon>Bacteria</taxon>
        <taxon>Bacillati</taxon>
        <taxon>Bacillota</taxon>
        <taxon>Clostridia</taxon>
        <taxon>Eubacteriales</taxon>
        <taxon>Clostridiaceae</taxon>
        <taxon>Clostridium</taxon>
    </lineage>
</organism>
<evidence type="ECO:0000313" key="4">
    <source>
        <dbReference type="EMBL" id="SHI73933.1"/>
    </source>
</evidence>
<sequence>MDISIIVPIYNVENYIHKCIDSILNCNLKEYEILCVNDGSTDSSKEIIESYVNRYPNIVKLLNKKNGGLSDARNYALDYCKGKYIGFVDADDWCSNNMFKILLEKALSDDLDIVVCDYIEEYEEYSMVIKENNSKYSLLFEAPVWNKIFKKTLFIEHNIKFPKGLWYEDNGTTYKLLAVTNNIGYINKALYHYRKNRPGSIMSSQKSSKIYDIYGIGDTLYDFYKKNVEDNEKFEQLEYIFIKNILFRQIPKILIFEFPNVITMLKKINMHYKYIEQKFPYWYKNNIFIKDEDSYFRNKVGSNHVNKIKYIKVYMINIILFNLMKR</sequence>
<feature type="domain" description="Glycosyltransferase 2-like" evidence="3">
    <location>
        <begin position="4"/>
        <end position="127"/>
    </location>
</feature>
<gene>
    <name evidence="4" type="ORF">SAMN02745941_04257</name>
</gene>
<dbReference type="GO" id="GO:0016757">
    <property type="term" value="F:glycosyltransferase activity"/>
    <property type="evidence" value="ECO:0007669"/>
    <property type="project" value="UniProtKB-KW"/>
</dbReference>
<dbReference type="InterPro" id="IPR029044">
    <property type="entry name" value="Nucleotide-diphossugar_trans"/>
</dbReference>
<evidence type="ECO:0000256" key="1">
    <source>
        <dbReference type="ARBA" id="ARBA00022676"/>
    </source>
</evidence>
<name>A0A1M6DLB3_9CLOT</name>
<proteinExistence type="predicted"/>
<dbReference type="Gene3D" id="3.90.550.10">
    <property type="entry name" value="Spore Coat Polysaccharide Biosynthesis Protein SpsA, Chain A"/>
    <property type="match status" value="1"/>
</dbReference>
<accession>A0A1M6DLB3</accession>
<dbReference type="Pfam" id="PF00535">
    <property type="entry name" value="Glycos_transf_2"/>
    <property type="match status" value="1"/>
</dbReference>
<dbReference type="AlphaFoldDB" id="A0A1M6DLB3"/>
<keyword evidence="2 4" id="KW-0808">Transferase</keyword>